<proteinExistence type="predicted"/>
<feature type="transmembrane region" description="Helical" evidence="1">
    <location>
        <begin position="70"/>
        <end position="90"/>
    </location>
</feature>
<gene>
    <name evidence="2" type="ORF">SAMN06265337_3915</name>
</gene>
<dbReference type="EMBL" id="FYEW01000003">
    <property type="protein sequence ID" value="SNC77332.1"/>
    <property type="molecule type" value="Genomic_DNA"/>
</dbReference>
<dbReference type="Proteomes" id="UP000198131">
    <property type="component" value="Unassembled WGS sequence"/>
</dbReference>
<dbReference type="AlphaFoldDB" id="A0A212UGE6"/>
<keyword evidence="1" id="KW-0812">Transmembrane</keyword>
<protein>
    <submittedName>
        <fullName evidence="2">Uncharacterized protein</fullName>
    </submittedName>
</protein>
<evidence type="ECO:0000313" key="3">
    <source>
        <dbReference type="Proteomes" id="UP000198131"/>
    </source>
</evidence>
<keyword evidence="3" id="KW-1185">Reference proteome</keyword>
<keyword evidence="1" id="KW-0472">Membrane</keyword>
<sequence>MLALLPFMKALFRSIYELIGAPQPPADTPVYRDVVFPNIGLLNIGISLALVVIFYYVINRMMGVATFNKGRHWAIFLVLNALIAFGIAIGQAHAQQVTDHSYIYWLATWNAILGLFWFFIFSLILRKGSTNASTTPF</sequence>
<evidence type="ECO:0000256" key="1">
    <source>
        <dbReference type="SAM" id="Phobius"/>
    </source>
</evidence>
<organism evidence="2 3">
    <name type="scientific">Hymenobacter gelipurpurascens</name>
    <dbReference type="NCBI Taxonomy" id="89968"/>
    <lineage>
        <taxon>Bacteria</taxon>
        <taxon>Pseudomonadati</taxon>
        <taxon>Bacteroidota</taxon>
        <taxon>Cytophagia</taxon>
        <taxon>Cytophagales</taxon>
        <taxon>Hymenobacteraceae</taxon>
        <taxon>Hymenobacter</taxon>
    </lineage>
</organism>
<evidence type="ECO:0000313" key="2">
    <source>
        <dbReference type="EMBL" id="SNC77332.1"/>
    </source>
</evidence>
<name>A0A212UGE6_9BACT</name>
<feature type="transmembrane region" description="Helical" evidence="1">
    <location>
        <begin position="36"/>
        <end position="58"/>
    </location>
</feature>
<keyword evidence="1" id="KW-1133">Transmembrane helix</keyword>
<feature type="transmembrane region" description="Helical" evidence="1">
    <location>
        <begin position="102"/>
        <end position="125"/>
    </location>
</feature>
<accession>A0A212UGE6</accession>
<reference evidence="3" key="1">
    <citation type="submission" date="2017-06" db="EMBL/GenBank/DDBJ databases">
        <authorList>
            <person name="Varghese N."/>
            <person name="Submissions S."/>
        </authorList>
    </citation>
    <scope>NUCLEOTIDE SEQUENCE [LARGE SCALE GENOMIC DNA]</scope>
    <source>
        <strain evidence="3">DSM 11116</strain>
    </source>
</reference>